<dbReference type="PANTHER" id="PTHR34202">
    <property type="entry name" value="UPF0548 PROTEIN"/>
    <property type="match status" value="1"/>
</dbReference>
<dbReference type="PIRSF" id="PIRSF010260">
    <property type="entry name" value="UCP010260"/>
    <property type="match status" value="1"/>
</dbReference>
<evidence type="ECO:0000313" key="2">
    <source>
        <dbReference type="EMBL" id="BAC18481.1"/>
    </source>
</evidence>
<reference evidence="2 3" key="1">
    <citation type="journal article" date="2003" name="Genome Res.">
        <title>Comparative complete genome sequence analysis of the amino acid replacements responsible for the thermostability of Corynebacterium efficiens.</title>
        <authorList>
            <person name="Nishio Y."/>
            <person name="Nakamura Y."/>
            <person name="Kawarabayasi Y."/>
            <person name="Usuda Y."/>
            <person name="Kimura E."/>
            <person name="Sugimoto S."/>
            <person name="Matsui K."/>
            <person name="Yamagishi A."/>
            <person name="Kikuchi H."/>
            <person name="Ikeo K."/>
            <person name="Gojobori T."/>
        </authorList>
    </citation>
    <scope>NUCLEOTIDE SEQUENCE [LARGE SCALE GENOMIC DNA]</scope>
    <source>
        <strain evidence="3">DSM 44549 / YS-314 / AJ 12310 / JCM 11189 / NBRC 100395</strain>
    </source>
</reference>
<sequence>MFRQTEGKSTRMDYSELTYPQQFHGHAERLLEGETPADLGLGGWTITDSSMVLGQGRECFDQATHRLFTWQAHRSAGVRVRDLGSDTVELTIGPTRSRCLILKQRTDADRSLLIYGTLPGHVESGEEAFQVSLSPDGTVTGRCVAFSRHAWIWARVGAPVARLVQLYITRRYLQGMKPT</sequence>
<organism evidence="2 3">
    <name type="scientific">Corynebacterium efficiens (strain DSM 44549 / YS-314 / AJ 12310 / JCM 11189 / NBRC 100395)</name>
    <dbReference type="NCBI Taxonomy" id="196164"/>
    <lineage>
        <taxon>Bacteria</taxon>
        <taxon>Bacillati</taxon>
        <taxon>Actinomycetota</taxon>
        <taxon>Actinomycetes</taxon>
        <taxon>Mycobacteriales</taxon>
        <taxon>Corynebacteriaceae</taxon>
        <taxon>Corynebacterium</taxon>
    </lineage>
</organism>
<protein>
    <recommendedName>
        <fullName evidence="1">DUF1990 domain-containing protein</fullName>
    </recommendedName>
</protein>
<dbReference type="InterPro" id="IPR014457">
    <property type="entry name" value="UCP010260"/>
</dbReference>
<keyword evidence="3" id="KW-1185">Reference proteome</keyword>
<dbReference type="OrthoDB" id="120660at2"/>
<dbReference type="PANTHER" id="PTHR34202:SF1">
    <property type="entry name" value="UPF0548 PROTEIN"/>
    <property type="match status" value="1"/>
</dbReference>
<dbReference type="HOGENOM" id="CLU_080841_1_1_11"/>
<name>Q8FT99_COREF</name>
<dbReference type="AlphaFoldDB" id="Q8FT99"/>
<evidence type="ECO:0000313" key="3">
    <source>
        <dbReference type="Proteomes" id="UP000001409"/>
    </source>
</evidence>
<dbReference type="EMBL" id="BA000035">
    <property type="protein sequence ID" value="BAC18481.1"/>
    <property type="molecule type" value="Genomic_DNA"/>
</dbReference>
<feature type="domain" description="DUF1990" evidence="1">
    <location>
        <begin position="42"/>
        <end position="174"/>
    </location>
</feature>
<dbReference type="KEGG" id="cef:CE1671"/>
<accession>C8NNY1</accession>
<dbReference type="Pfam" id="PF09348">
    <property type="entry name" value="DUF1990"/>
    <property type="match status" value="1"/>
</dbReference>
<proteinExistence type="predicted"/>
<accession>Q8FT99</accession>
<evidence type="ECO:0000259" key="1">
    <source>
        <dbReference type="Pfam" id="PF09348"/>
    </source>
</evidence>
<dbReference type="eggNOG" id="COG4762">
    <property type="taxonomic scope" value="Bacteria"/>
</dbReference>
<dbReference type="Proteomes" id="UP000001409">
    <property type="component" value="Chromosome"/>
</dbReference>
<dbReference type="STRING" id="196164.gene:10742092"/>
<dbReference type="InterPro" id="IPR018960">
    <property type="entry name" value="DUF1990"/>
</dbReference>